<dbReference type="PIRSF" id="PIRSF015626">
    <property type="entry name" value="FdhD"/>
    <property type="match status" value="1"/>
</dbReference>
<dbReference type="PANTHER" id="PTHR30592">
    <property type="entry name" value="FORMATE DEHYDROGENASE"/>
    <property type="match status" value="1"/>
</dbReference>
<accession>A0A438AF39</accession>
<dbReference type="Gene3D" id="3.40.140.10">
    <property type="entry name" value="Cytidine Deaminase, domain 2"/>
    <property type="match status" value="1"/>
</dbReference>
<dbReference type="PANTHER" id="PTHR30592:SF1">
    <property type="entry name" value="SULFUR CARRIER PROTEIN FDHD"/>
    <property type="match status" value="1"/>
</dbReference>
<gene>
    <name evidence="3 4" type="primary">fdhD</name>
    <name evidence="4" type="ORF">EKE94_12240</name>
</gene>
<dbReference type="SUPFAM" id="SSF53927">
    <property type="entry name" value="Cytidine deaminase-like"/>
    <property type="match status" value="1"/>
</dbReference>
<evidence type="ECO:0000256" key="3">
    <source>
        <dbReference type="HAMAP-Rule" id="MF_00187"/>
    </source>
</evidence>
<comment type="subcellular location">
    <subcellularLocation>
        <location evidence="3">Cytoplasm</location>
    </subcellularLocation>
</comment>
<dbReference type="HAMAP" id="MF_00187">
    <property type="entry name" value="FdhD"/>
    <property type="match status" value="1"/>
</dbReference>
<name>A0A438AF39_9RHOB</name>
<reference evidence="4 5" key="1">
    <citation type="submission" date="2018-11" db="EMBL/GenBank/DDBJ databases">
        <title>Mesobaculum littorinae gen. nov., sp. nov., isolated from Littorina scabra that represents a novel genus of the order Rhodobacteraceae.</title>
        <authorList>
            <person name="Li F."/>
        </authorList>
    </citation>
    <scope>NUCLEOTIDE SEQUENCE [LARGE SCALE GENOMIC DNA]</scope>
    <source>
        <strain evidence="4 5">M0103</strain>
    </source>
</reference>
<dbReference type="GO" id="GO:0016783">
    <property type="term" value="F:sulfurtransferase activity"/>
    <property type="evidence" value="ECO:0007669"/>
    <property type="project" value="InterPro"/>
</dbReference>
<keyword evidence="2 3" id="KW-0501">Molybdenum cofactor biosynthesis</keyword>
<dbReference type="InterPro" id="IPR016193">
    <property type="entry name" value="Cytidine_deaminase-like"/>
</dbReference>
<evidence type="ECO:0000313" key="5">
    <source>
        <dbReference type="Proteomes" id="UP000285908"/>
    </source>
</evidence>
<dbReference type="Proteomes" id="UP000285908">
    <property type="component" value="Unassembled WGS sequence"/>
</dbReference>
<dbReference type="GO" id="GO:0005737">
    <property type="term" value="C:cytoplasm"/>
    <property type="evidence" value="ECO:0007669"/>
    <property type="project" value="UniProtKB-SubCell"/>
</dbReference>
<comment type="similarity">
    <text evidence="3">Belongs to the FdhD family.</text>
</comment>
<feature type="active site" description="Cysteine persulfide intermediate" evidence="3">
    <location>
        <position position="114"/>
    </location>
</feature>
<protein>
    <recommendedName>
        <fullName evidence="3">Sulfur carrier protein FdhD</fullName>
    </recommendedName>
</protein>
<dbReference type="Pfam" id="PF02634">
    <property type="entry name" value="FdhD-NarQ"/>
    <property type="match status" value="1"/>
</dbReference>
<evidence type="ECO:0000256" key="2">
    <source>
        <dbReference type="ARBA" id="ARBA00023150"/>
    </source>
</evidence>
<evidence type="ECO:0000313" key="4">
    <source>
        <dbReference type="EMBL" id="RVV97330.1"/>
    </source>
</evidence>
<keyword evidence="1 3" id="KW-0963">Cytoplasm</keyword>
<comment type="caution">
    <text evidence="3">Lacks conserved residue(s) required for the propagation of feature annotation.</text>
</comment>
<proteinExistence type="inferred from homology"/>
<keyword evidence="5" id="KW-1185">Reference proteome</keyword>
<evidence type="ECO:0000256" key="1">
    <source>
        <dbReference type="ARBA" id="ARBA00022490"/>
    </source>
</evidence>
<dbReference type="GO" id="GO:0006777">
    <property type="term" value="P:Mo-molybdopterin cofactor biosynthetic process"/>
    <property type="evidence" value="ECO:0007669"/>
    <property type="project" value="UniProtKB-UniRule"/>
</dbReference>
<dbReference type="InterPro" id="IPR003786">
    <property type="entry name" value="FdhD"/>
</dbReference>
<sequence>MSPRVPGSAGPVPARAVTPDGAVRQVCRALPEETPVAVVCNGTTQAVMMATPDHIPDFAHGFALSEGFIRDLNDIEEFEVVTHDAGLEARFWLVAEREQALAARRRTMAGPVGCGLCGIDSLDQAARSLPAITAPGAAFSASEISEATDALRGQQPLHDATRAVHAAGLLLPGRGIILAREDVGRHNALDKLLGAMLRDGINPGAGAVVMTSRVSLELVQKCAVAGVPILVAVSAPTAAALRAAEAAGLTVAANARGGGFDLYSHPHRLSGEPDDA</sequence>
<dbReference type="EMBL" id="RQXX01000004">
    <property type="protein sequence ID" value="RVV97330.1"/>
    <property type="molecule type" value="Genomic_DNA"/>
</dbReference>
<dbReference type="GO" id="GO:0097163">
    <property type="term" value="F:sulfur carrier activity"/>
    <property type="evidence" value="ECO:0007669"/>
    <property type="project" value="UniProtKB-UniRule"/>
</dbReference>
<dbReference type="Gene3D" id="3.10.20.10">
    <property type="match status" value="1"/>
</dbReference>
<organism evidence="4 5">
    <name type="scientific">Mesobaculum littorinae</name>
    <dbReference type="NCBI Taxonomy" id="2486419"/>
    <lineage>
        <taxon>Bacteria</taxon>
        <taxon>Pseudomonadati</taxon>
        <taxon>Pseudomonadota</taxon>
        <taxon>Alphaproteobacteria</taxon>
        <taxon>Rhodobacterales</taxon>
        <taxon>Roseobacteraceae</taxon>
        <taxon>Mesobaculum</taxon>
    </lineage>
</organism>
<dbReference type="AlphaFoldDB" id="A0A438AF39"/>
<dbReference type="NCBIfam" id="TIGR00129">
    <property type="entry name" value="fdhD_narQ"/>
    <property type="match status" value="1"/>
</dbReference>
<comment type="caution">
    <text evidence="4">The sequence shown here is derived from an EMBL/GenBank/DDBJ whole genome shotgun (WGS) entry which is preliminary data.</text>
</comment>
<dbReference type="OrthoDB" id="3197277at2"/>
<keyword evidence="4" id="KW-0808">Transferase</keyword>
<comment type="function">
    <text evidence="3">Required for formate dehydrogenase (FDH) activity. Acts as a sulfur carrier protein that transfers sulfur from IscS to the molybdenum cofactor prior to its insertion into FDH.</text>
</comment>
<dbReference type="RefSeq" id="WP_127906926.1">
    <property type="nucleotide sequence ID" value="NZ_RQXX01000004.1"/>
</dbReference>